<keyword evidence="1" id="KW-0175">Coiled coil</keyword>
<evidence type="ECO:0000256" key="2">
    <source>
        <dbReference type="SAM" id="SignalP"/>
    </source>
</evidence>
<feature type="coiled-coil region" evidence="1">
    <location>
        <begin position="95"/>
        <end position="122"/>
    </location>
</feature>
<reference evidence="3" key="2">
    <citation type="submission" date="2019-07" db="EMBL/GenBank/DDBJ databases">
        <authorList>
            <person name="Seetharam A."/>
            <person name="Woodhouse M."/>
            <person name="Cannon E."/>
        </authorList>
    </citation>
    <scope>NUCLEOTIDE SEQUENCE [LARGE SCALE GENOMIC DNA]</scope>
    <source>
        <strain evidence="3">cv. B73</strain>
    </source>
</reference>
<reference evidence="3" key="3">
    <citation type="submission" date="2021-05" db="UniProtKB">
        <authorList>
            <consortium name="EnsemblPlants"/>
        </authorList>
    </citation>
    <scope>IDENTIFICATION</scope>
    <source>
        <strain evidence="3">cv. B73</strain>
    </source>
</reference>
<name>A0A804PFR0_MAIZE</name>
<evidence type="ECO:0000313" key="3">
    <source>
        <dbReference type="EnsemblPlants" id="Zm00001eb235750_P001"/>
    </source>
</evidence>
<keyword evidence="2" id="KW-0732">Signal</keyword>
<evidence type="ECO:0000256" key="1">
    <source>
        <dbReference type="SAM" id="Coils"/>
    </source>
</evidence>
<proteinExistence type="predicted"/>
<dbReference type="AlphaFoldDB" id="A0A804PFR0"/>
<organism evidence="3 4">
    <name type="scientific">Zea mays</name>
    <name type="common">Maize</name>
    <dbReference type="NCBI Taxonomy" id="4577"/>
    <lineage>
        <taxon>Eukaryota</taxon>
        <taxon>Viridiplantae</taxon>
        <taxon>Streptophyta</taxon>
        <taxon>Embryophyta</taxon>
        <taxon>Tracheophyta</taxon>
        <taxon>Spermatophyta</taxon>
        <taxon>Magnoliopsida</taxon>
        <taxon>Liliopsida</taxon>
        <taxon>Poales</taxon>
        <taxon>Poaceae</taxon>
        <taxon>PACMAD clade</taxon>
        <taxon>Panicoideae</taxon>
        <taxon>Andropogonodae</taxon>
        <taxon>Andropogoneae</taxon>
        <taxon>Tripsacinae</taxon>
        <taxon>Zea</taxon>
    </lineage>
</organism>
<sequence>MNLSLALDLALVTAISPAPAPSMPSTTVTAARSSLIPEKLWEEDAENGARSFDAQSISRQATSIPGNLWKQNRSMPKTLEKYQKCSFAGPETALQNRENEQLKSSRNEYLKLKARVDNLQWTQRNLLGEDLE</sequence>
<dbReference type="Gramene" id="Zm00001eb235750_T001">
    <property type="protein sequence ID" value="Zm00001eb235750_P001"/>
    <property type="gene ID" value="Zm00001eb235750"/>
</dbReference>
<feature type="chain" id="PRO_5032895216" evidence="2">
    <location>
        <begin position="18"/>
        <end position="132"/>
    </location>
</feature>
<dbReference type="EnsemblPlants" id="Zm00001eb235750_T001">
    <property type="protein sequence ID" value="Zm00001eb235750_P001"/>
    <property type="gene ID" value="Zm00001eb235750"/>
</dbReference>
<accession>A0A804PFR0</accession>
<dbReference type="InParanoid" id="A0A804PFR0"/>
<evidence type="ECO:0000313" key="4">
    <source>
        <dbReference type="Proteomes" id="UP000007305"/>
    </source>
</evidence>
<dbReference type="Proteomes" id="UP000007305">
    <property type="component" value="Chromosome 5"/>
</dbReference>
<keyword evidence="4" id="KW-1185">Reference proteome</keyword>
<reference evidence="4" key="1">
    <citation type="journal article" date="2009" name="Science">
        <title>The B73 maize genome: complexity, diversity, and dynamics.</title>
        <authorList>
            <person name="Schnable P.S."/>
            <person name="Ware D."/>
            <person name="Fulton R.S."/>
            <person name="Stein J.C."/>
            <person name="Wei F."/>
            <person name="Pasternak S."/>
            <person name="Liang C."/>
            <person name="Zhang J."/>
            <person name="Fulton L."/>
            <person name="Graves T.A."/>
            <person name="Minx P."/>
            <person name="Reily A.D."/>
            <person name="Courtney L."/>
            <person name="Kruchowski S.S."/>
            <person name="Tomlinson C."/>
            <person name="Strong C."/>
            <person name="Delehaunty K."/>
            <person name="Fronick C."/>
            <person name="Courtney B."/>
            <person name="Rock S.M."/>
            <person name="Belter E."/>
            <person name="Du F."/>
            <person name="Kim K."/>
            <person name="Abbott R.M."/>
            <person name="Cotton M."/>
            <person name="Levy A."/>
            <person name="Marchetto P."/>
            <person name="Ochoa K."/>
            <person name="Jackson S.M."/>
            <person name="Gillam B."/>
            <person name="Chen W."/>
            <person name="Yan L."/>
            <person name="Higginbotham J."/>
            <person name="Cardenas M."/>
            <person name="Waligorski J."/>
            <person name="Applebaum E."/>
            <person name="Phelps L."/>
            <person name="Falcone J."/>
            <person name="Kanchi K."/>
            <person name="Thane T."/>
            <person name="Scimone A."/>
            <person name="Thane N."/>
            <person name="Henke J."/>
            <person name="Wang T."/>
            <person name="Ruppert J."/>
            <person name="Shah N."/>
            <person name="Rotter K."/>
            <person name="Hodges J."/>
            <person name="Ingenthron E."/>
            <person name="Cordes M."/>
            <person name="Kohlberg S."/>
            <person name="Sgro J."/>
            <person name="Delgado B."/>
            <person name="Mead K."/>
            <person name="Chinwalla A."/>
            <person name="Leonard S."/>
            <person name="Crouse K."/>
            <person name="Collura K."/>
            <person name="Kudrna D."/>
            <person name="Currie J."/>
            <person name="He R."/>
            <person name="Angelova A."/>
            <person name="Rajasekar S."/>
            <person name="Mueller T."/>
            <person name="Lomeli R."/>
            <person name="Scara G."/>
            <person name="Ko A."/>
            <person name="Delaney K."/>
            <person name="Wissotski M."/>
            <person name="Lopez G."/>
            <person name="Campos D."/>
            <person name="Braidotti M."/>
            <person name="Ashley E."/>
            <person name="Golser W."/>
            <person name="Kim H."/>
            <person name="Lee S."/>
            <person name="Lin J."/>
            <person name="Dujmic Z."/>
            <person name="Kim W."/>
            <person name="Talag J."/>
            <person name="Zuccolo A."/>
            <person name="Fan C."/>
            <person name="Sebastian A."/>
            <person name="Kramer M."/>
            <person name="Spiegel L."/>
            <person name="Nascimento L."/>
            <person name="Zutavern T."/>
            <person name="Miller B."/>
            <person name="Ambroise C."/>
            <person name="Muller S."/>
            <person name="Spooner W."/>
            <person name="Narechania A."/>
            <person name="Ren L."/>
            <person name="Wei S."/>
            <person name="Kumari S."/>
            <person name="Faga B."/>
            <person name="Levy M.J."/>
            <person name="McMahan L."/>
            <person name="Van Buren P."/>
            <person name="Vaughn M.W."/>
            <person name="Ying K."/>
            <person name="Yeh C.-T."/>
            <person name="Emrich S.J."/>
            <person name="Jia Y."/>
            <person name="Kalyanaraman A."/>
            <person name="Hsia A.-P."/>
            <person name="Barbazuk W.B."/>
            <person name="Baucom R.S."/>
            <person name="Brutnell T.P."/>
            <person name="Carpita N.C."/>
            <person name="Chaparro C."/>
            <person name="Chia J.-M."/>
            <person name="Deragon J.-M."/>
            <person name="Estill J.C."/>
            <person name="Fu Y."/>
            <person name="Jeddeloh J.A."/>
            <person name="Han Y."/>
            <person name="Lee H."/>
            <person name="Li P."/>
            <person name="Lisch D.R."/>
            <person name="Liu S."/>
            <person name="Liu Z."/>
            <person name="Nagel D.H."/>
            <person name="McCann M.C."/>
            <person name="SanMiguel P."/>
            <person name="Myers A.M."/>
            <person name="Nettleton D."/>
            <person name="Nguyen J."/>
            <person name="Penning B.W."/>
            <person name="Ponnala L."/>
            <person name="Schneider K.L."/>
            <person name="Schwartz D.C."/>
            <person name="Sharma A."/>
            <person name="Soderlund C."/>
            <person name="Springer N.M."/>
            <person name="Sun Q."/>
            <person name="Wang H."/>
            <person name="Waterman M."/>
            <person name="Westerman R."/>
            <person name="Wolfgruber T.K."/>
            <person name="Yang L."/>
            <person name="Yu Y."/>
            <person name="Zhang L."/>
            <person name="Zhou S."/>
            <person name="Zhu Q."/>
            <person name="Bennetzen J.L."/>
            <person name="Dawe R.K."/>
            <person name="Jiang J."/>
            <person name="Jiang N."/>
            <person name="Presting G.G."/>
            <person name="Wessler S.R."/>
            <person name="Aluru S."/>
            <person name="Martienssen R.A."/>
            <person name="Clifton S.W."/>
            <person name="McCombie W.R."/>
            <person name="Wing R.A."/>
            <person name="Wilson R.K."/>
        </authorList>
    </citation>
    <scope>NUCLEOTIDE SEQUENCE [LARGE SCALE GENOMIC DNA]</scope>
    <source>
        <strain evidence="4">cv. B73</strain>
    </source>
</reference>
<protein>
    <submittedName>
        <fullName evidence="3">Uncharacterized protein</fullName>
    </submittedName>
</protein>
<feature type="signal peptide" evidence="2">
    <location>
        <begin position="1"/>
        <end position="17"/>
    </location>
</feature>